<dbReference type="EMBL" id="KE124787">
    <property type="protein sequence ID" value="EPB79928.1"/>
    <property type="molecule type" value="Genomic_DNA"/>
</dbReference>
<evidence type="ECO:0000313" key="4">
    <source>
        <dbReference type="Proteomes" id="UP000054495"/>
    </source>
</evidence>
<dbReference type="InterPro" id="IPR001736">
    <property type="entry name" value="PLipase_D/transphosphatidylase"/>
</dbReference>
<dbReference type="GO" id="GO:0003824">
    <property type="term" value="F:catalytic activity"/>
    <property type="evidence" value="ECO:0007669"/>
    <property type="project" value="InterPro"/>
</dbReference>
<dbReference type="InterPro" id="IPR025202">
    <property type="entry name" value="PLD-like_dom"/>
</dbReference>
<dbReference type="CDD" id="cd09106">
    <property type="entry name" value="PLDc_vPLD3_4_5_like_1"/>
    <property type="match status" value="1"/>
</dbReference>
<organism evidence="3 4">
    <name type="scientific">Ancylostoma ceylanicum</name>
    <dbReference type="NCBI Taxonomy" id="53326"/>
    <lineage>
        <taxon>Eukaryota</taxon>
        <taxon>Metazoa</taxon>
        <taxon>Ecdysozoa</taxon>
        <taxon>Nematoda</taxon>
        <taxon>Chromadorea</taxon>
        <taxon>Rhabditida</taxon>
        <taxon>Rhabditina</taxon>
        <taxon>Rhabditomorpha</taxon>
        <taxon>Strongyloidea</taxon>
        <taxon>Ancylostomatidae</taxon>
        <taxon>Ancylostomatinae</taxon>
        <taxon>Ancylostoma</taxon>
    </lineage>
</organism>
<keyword evidence="4" id="KW-1185">Reference proteome</keyword>
<feature type="domain" description="PLD phosphodiesterase" evidence="2">
    <location>
        <begin position="326"/>
        <end position="352"/>
    </location>
</feature>
<proteinExistence type="inferred from homology"/>
<feature type="domain" description="PLD phosphodiesterase" evidence="2">
    <location>
        <begin position="123"/>
        <end position="150"/>
    </location>
</feature>
<dbReference type="PANTHER" id="PTHR10185">
    <property type="entry name" value="PHOSPHOLIPASE D - RELATED"/>
    <property type="match status" value="1"/>
</dbReference>
<dbReference type="SUPFAM" id="SSF56024">
    <property type="entry name" value="Phospholipase D/nuclease"/>
    <property type="match status" value="2"/>
</dbReference>
<dbReference type="AlphaFoldDB" id="A0A0D6M8X0"/>
<gene>
    <name evidence="3" type="ORF">ANCCEY_00994</name>
</gene>
<accession>A0A0D6M8X0</accession>
<dbReference type="Pfam" id="PF13918">
    <property type="entry name" value="PLDc_3"/>
    <property type="match status" value="1"/>
</dbReference>
<dbReference type="CDD" id="cd09107">
    <property type="entry name" value="PLDc_vPLD3_4_5_like_2"/>
    <property type="match status" value="1"/>
</dbReference>
<evidence type="ECO:0000259" key="2">
    <source>
        <dbReference type="PROSITE" id="PS50035"/>
    </source>
</evidence>
<protein>
    <submittedName>
        <fullName evidence="3">Phospholipase D domain protein</fullName>
    </submittedName>
</protein>
<evidence type="ECO:0000256" key="1">
    <source>
        <dbReference type="ARBA" id="ARBA00008664"/>
    </source>
</evidence>
<dbReference type="Proteomes" id="UP000054495">
    <property type="component" value="Unassembled WGS sequence"/>
</dbReference>
<name>A0A0D6M8X0_9BILA</name>
<comment type="similarity">
    <text evidence="1">Belongs to the phospholipase D family.</text>
</comment>
<dbReference type="Gene3D" id="3.30.870.10">
    <property type="entry name" value="Endonuclease Chain A"/>
    <property type="match status" value="2"/>
</dbReference>
<sequence length="410" mass="46699">MYSRNSGTYWFVICETIPAGVTFNSSYPVFNRTTDCWMRLMNEAQKEIVIGSYYWSLLVQNTGNNYTVDHTNTSGDVSSSPLLESLPFFGLNSAIQGQLIYDTLLKTAQRGVDVKIAQTYQDGGGILHTKSWAVDGKHLYVGSANFDWRALTQVRELGLAVFNCPCLANDLNRLLEIYWEMGAPGAKIPKSWPASLSTSAYHERPTSVPQQKGDQAVYFSVSLDMAVMNYAPCSLYIKPLNKWYGRLDEAIRRAAFDRQVKIRFLFSRWRYTAAKYYSYLHSLADISSQLQCVYKTLCTDGKCTKKGSIDIRIIQVPDMQYGGIPYSRVYHNKYFVTEKAAYIGTSNWTPDYWWYTAGIGMVVRADDVSQKSYLVDQFAQIFERDWNSGMTIPLSYFDNNGKWTNKTATL</sequence>
<dbReference type="InterPro" id="IPR032803">
    <property type="entry name" value="PLDc_3"/>
</dbReference>
<dbReference type="PANTHER" id="PTHR10185:SF12">
    <property type="entry name" value="PLD PHOSPHODIESTERASE DOMAIN-CONTAINING PROTEIN"/>
    <property type="match status" value="1"/>
</dbReference>
<dbReference type="SMART" id="SM00155">
    <property type="entry name" value="PLDc"/>
    <property type="match status" value="2"/>
</dbReference>
<reference evidence="3 4" key="1">
    <citation type="submission" date="2013-05" db="EMBL/GenBank/DDBJ databases">
        <title>Draft genome of the parasitic nematode Anyclostoma ceylanicum.</title>
        <authorList>
            <person name="Mitreva M."/>
        </authorList>
    </citation>
    <scope>NUCLEOTIDE SEQUENCE [LARGE SCALE GENOMIC DNA]</scope>
</reference>
<evidence type="ECO:0000313" key="3">
    <source>
        <dbReference type="EMBL" id="EPB79928.1"/>
    </source>
</evidence>
<dbReference type="Pfam" id="PF13091">
    <property type="entry name" value="PLDc_2"/>
    <property type="match status" value="1"/>
</dbReference>
<dbReference type="InterPro" id="IPR050874">
    <property type="entry name" value="Diverse_PLD-related"/>
</dbReference>
<dbReference type="PROSITE" id="PS50035">
    <property type="entry name" value="PLD"/>
    <property type="match status" value="2"/>
</dbReference>